<dbReference type="AlphaFoldDB" id="A0A0C2HW80"/>
<evidence type="ECO:0000256" key="3">
    <source>
        <dbReference type="ARBA" id="ARBA00006171"/>
    </source>
</evidence>
<dbReference type="InterPro" id="IPR023214">
    <property type="entry name" value="HAD_sf"/>
</dbReference>
<evidence type="ECO:0000256" key="1">
    <source>
        <dbReference type="ARBA" id="ARBA00000830"/>
    </source>
</evidence>
<comment type="caution">
    <text evidence="5">The sequence shown here is derived from an EMBL/GenBank/DDBJ whole genome shotgun (WGS) entry which is preliminary data.</text>
</comment>
<sequence length="214" mass="24042">MFSDPSEIRSIVFDLDGTLYVCPPIAAEIERAAAAMVASTRGVDLAQGRDLLRRARRRLGEMYDEEPTLTRTCLELGIDWPDFHLALQNGVHPERYLEYDPVLVALLDSLSEHCELYIYTNNNLALSQKILALLGVQSLFRRIYTIEFTGLPKPDREAFFRVIDDIGGPPESFLFVGDREVVDLKVPRAHGSPALLVREAADLLQIHKLLGLIP</sequence>
<dbReference type="EMBL" id="JWJD01000002">
    <property type="protein sequence ID" value="KIH77032.1"/>
    <property type="molecule type" value="Genomic_DNA"/>
</dbReference>
<dbReference type="Gene3D" id="3.40.50.1000">
    <property type="entry name" value="HAD superfamily/HAD-like"/>
    <property type="match status" value="1"/>
</dbReference>
<proteinExistence type="inferred from homology"/>
<dbReference type="Proteomes" id="UP000035068">
    <property type="component" value="Unassembled WGS sequence"/>
</dbReference>
<evidence type="ECO:0000313" key="6">
    <source>
        <dbReference type="Proteomes" id="UP000035068"/>
    </source>
</evidence>
<name>A0A0C2HW80_9BACT</name>
<dbReference type="InterPro" id="IPR006439">
    <property type="entry name" value="HAD-SF_hydro_IA"/>
</dbReference>
<dbReference type="SFLD" id="SFLDG01129">
    <property type="entry name" value="C1.5:_HAD__Beta-PGM__Phosphata"/>
    <property type="match status" value="1"/>
</dbReference>
<dbReference type="EC" id="3.1.3.18" evidence="4"/>
<keyword evidence="6" id="KW-1185">Reference proteome</keyword>
<dbReference type="SUPFAM" id="SSF56784">
    <property type="entry name" value="HAD-like"/>
    <property type="match status" value="1"/>
</dbReference>
<evidence type="ECO:0000313" key="5">
    <source>
        <dbReference type="EMBL" id="KIH77032.1"/>
    </source>
</evidence>
<dbReference type="RefSeq" id="WP_040098261.1">
    <property type="nucleotide sequence ID" value="NZ_JWJD01000002.1"/>
</dbReference>
<comment type="catalytic activity">
    <reaction evidence="1">
        <text>2-phosphoglycolate + H2O = glycolate + phosphate</text>
        <dbReference type="Rhea" id="RHEA:14369"/>
        <dbReference type="ChEBI" id="CHEBI:15377"/>
        <dbReference type="ChEBI" id="CHEBI:29805"/>
        <dbReference type="ChEBI" id="CHEBI:43474"/>
        <dbReference type="ChEBI" id="CHEBI:58033"/>
        <dbReference type="EC" id="3.1.3.18"/>
    </reaction>
</comment>
<comment type="similarity">
    <text evidence="3">Belongs to the HAD-like hydrolase superfamily. CbbY/CbbZ/Gph/YieH family.</text>
</comment>
<organism evidence="5 6">
    <name type="scientific">Geoalkalibacter ferrihydriticus DSM 17813</name>
    <dbReference type="NCBI Taxonomy" id="1121915"/>
    <lineage>
        <taxon>Bacteria</taxon>
        <taxon>Pseudomonadati</taxon>
        <taxon>Thermodesulfobacteriota</taxon>
        <taxon>Desulfuromonadia</taxon>
        <taxon>Desulfuromonadales</taxon>
        <taxon>Geoalkalibacteraceae</taxon>
        <taxon>Geoalkalibacter</taxon>
    </lineage>
</organism>
<comment type="pathway">
    <text evidence="2">Organic acid metabolism; glycolate biosynthesis; glycolate from 2-phosphoglycolate: step 1/1.</text>
</comment>
<dbReference type="NCBIfam" id="TIGR01549">
    <property type="entry name" value="HAD-SF-IA-v1"/>
    <property type="match status" value="1"/>
</dbReference>
<dbReference type="PRINTS" id="PR00413">
    <property type="entry name" value="HADHALOGNASE"/>
</dbReference>
<protein>
    <recommendedName>
        <fullName evidence="4">phosphoglycolate phosphatase</fullName>
        <ecNumber evidence="4">3.1.3.18</ecNumber>
    </recommendedName>
</protein>
<reference evidence="5 6" key="1">
    <citation type="submission" date="2014-12" db="EMBL/GenBank/DDBJ databases">
        <title>Genomes of Geoalkalibacter ferrihydriticus and Geoalkalibacter subterraneus, two haloalkaliphilic metal-reducing members of the Geobacteraceae.</title>
        <authorList>
            <person name="Badalamenti J.P."/>
            <person name="Torres C.I."/>
            <person name="Krajmalnik-Brown R."/>
            <person name="Bond D.R."/>
        </authorList>
    </citation>
    <scope>NUCLEOTIDE SEQUENCE [LARGE SCALE GENOMIC DNA]</scope>
    <source>
        <strain evidence="5 6">DSM 17813</strain>
    </source>
</reference>
<dbReference type="GO" id="GO:0008967">
    <property type="term" value="F:phosphoglycolate phosphatase activity"/>
    <property type="evidence" value="ECO:0007669"/>
    <property type="project" value="UniProtKB-EC"/>
</dbReference>
<dbReference type="InterPro" id="IPR050155">
    <property type="entry name" value="HAD-like_hydrolase_sf"/>
</dbReference>
<evidence type="ECO:0000256" key="2">
    <source>
        <dbReference type="ARBA" id="ARBA00004818"/>
    </source>
</evidence>
<evidence type="ECO:0000256" key="4">
    <source>
        <dbReference type="ARBA" id="ARBA00013078"/>
    </source>
</evidence>
<dbReference type="PANTHER" id="PTHR43434">
    <property type="entry name" value="PHOSPHOGLYCOLATE PHOSPHATASE"/>
    <property type="match status" value="1"/>
</dbReference>
<gene>
    <name evidence="5" type="ORF">GFER_08250</name>
</gene>
<dbReference type="Pfam" id="PF00702">
    <property type="entry name" value="Hydrolase"/>
    <property type="match status" value="1"/>
</dbReference>
<dbReference type="GO" id="GO:0005829">
    <property type="term" value="C:cytosol"/>
    <property type="evidence" value="ECO:0007669"/>
    <property type="project" value="TreeGrafter"/>
</dbReference>
<accession>A0A0C2HW80</accession>
<dbReference type="PANTHER" id="PTHR43434:SF1">
    <property type="entry name" value="PHOSPHOGLYCOLATE PHOSPHATASE"/>
    <property type="match status" value="1"/>
</dbReference>
<dbReference type="InterPro" id="IPR036412">
    <property type="entry name" value="HAD-like_sf"/>
</dbReference>
<dbReference type="SFLD" id="SFLDS00003">
    <property type="entry name" value="Haloacid_Dehalogenase"/>
    <property type="match status" value="1"/>
</dbReference>
<dbReference type="GO" id="GO:0006281">
    <property type="term" value="P:DNA repair"/>
    <property type="evidence" value="ECO:0007669"/>
    <property type="project" value="TreeGrafter"/>
</dbReference>